<feature type="compositionally biased region" description="Low complexity" evidence="4">
    <location>
        <begin position="14"/>
        <end position="37"/>
    </location>
</feature>
<organism evidence="6 7">
    <name type="scientific">Paracidovorax wautersii</name>
    <dbReference type="NCBI Taxonomy" id="1177982"/>
    <lineage>
        <taxon>Bacteria</taxon>
        <taxon>Pseudomonadati</taxon>
        <taxon>Pseudomonadota</taxon>
        <taxon>Betaproteobacteria</taxon>
        <taxon>Burkholderiales</taxon>
        <taxon>Comamonadaceae</taxon>
        <taxon>Paracidovorax</taxon>
    </lineage>
</organism>
<dbReference type="GO" id="GO:0003700">
    <property type="term" value="F:DNA-binding transcription factor activity"/>
    <property type="evidence" value="ECO:0007669"/>
    <property type="project" value="InterPro"/>
</dbReference>
<dbReference type="PANTHER" id="PTHR43537">
    <property type="entry name" value="TRANSCRIPTIONAL REGULATOR, GNTR FAMILY"/>
    <property type="match status" value="1"/>
</dbReference>
<dbReference type="InterPro" id="IPR008920">
    <property type="entry name" value="TF_FadR/GntR_C"/>
</dbReference>
<name>A0A7V8FSH4_9BURK</name>
<dbReference type="PROSITE" id="PS50949">
    <property type="entry name" value="HTH_GNTR"/>
    <property type="match status" value="1"/>
</dbReference>
<keyword evidence="1" id="KW-0805">Transcription regulation</keyword>
<dbReference type="CDD" id="cd07377">
    <property type="entry name" value="WHTH_GntR"/>
    <property type="match status" value="1"/>
</dbReference>
<dbReference type="GO" id="GO:0003677">
    <property type="term" value="F:DNA binding"/>
    <property type="evidence" value="ECO:0007669"/>
    <property type="project" value="UniProtKB-KW"/>
</dbReference>
<sequence>MPETRVVSRGCDGPGRPIGAAAPGEPLPQSSAAPARAPSFSHELGRFFAELKSPVSTAFSPLPSPSADPLADLSQNERAYSLLKDRLTTLAYRPGDYLNTATLVSDLGVGRTPVNHALHRLATEGLVQIIPRKGVVVAPLSIDDALALIDVRLANELLCARLVAPAITAEQIADVRRAAHDFDAAVATRSMPHIMNCDRLFHEQIAAVSGNPVLTEILRVLHARSQRFWAISLASEGHLEEVSREHAAIVEALAANDSGAAERAVETHVLSFRKALLRG</sequence>
<dbReference type="Gene3D" id="1.20.120.530">
    <property type="entry name" value="GntR ligand-binding domain-like"/>
    <property type="match status" value="1"/>
</dbReference>
<dbReference type="EMBL" id="WNDQ01000001">
    <property type="protein sequence ID" value="KAF1024106.1"/>
    <property type="molecule type" value="Genomic_DNA"/>
</dbReference>
<feature type="domain" description="HTH gntR-type" evidence="5">
    <location>
        <begin position="73"/>
        <end position="140"/>
    </location>
</feature>
<gene>
    <name evidence="6" type="primary">rspR_1</name>
    <name evidence="6" type="ORF">GAK30_00126</name>
</gene>
<dbReference type="Pfam" id="PF07729">
    <property type="entry name" value="FCD"/>
    <property type="match status" value="1"/>
</dbReference>
<evidence type="ECO:0000313" key="7">
    <source>
        <dbReference type="Proteomes" id="UP000461670"/>
    </source>
</evidence>
<evidence type="ECO:0000256" key="2">
    <source>
        <dbReference type="ARBA" id="ARBA00023125"/>
    </source>
</evidence>
<dbReference type="SMART" id="SM00345">
    <property type="entry name" value="HTH_GNTR"/>
    <property type="match status" value="1"/>
</dbReference>
<dbReference type="InterPro" id="IPR036390">
    <property type="entry name" value="WH_DNA-bd_sf"/>
</dbReference>
<comment type="caution">
    <text evidence="6">The sequence shown here is derived from an EMBL/GenBank/DDBJ whole genome shotgun (WGS) entry which is preliminary data.</text>
</comment>
<dbReference type="AlphaFoldDB" id="A0A7V8FSH4"/>
<evidence type="ECO:0000256" key="3">
    <source>
        <dbReference type="ARBA" id="ARBA00023163"/>
    </source>
</evidence>
<reference evidence="7" key="1">
    <citation type="journal article" date="2020" name="MBio">
        <title>Horizontal gene transfer to a defensive symbiont with a reduced genome amongst a multipartite beetle microbiome.</title>
        <authorList>
            <person name="Waterworth S.C."/>
            <person name="Florez L.V."/>
            <person name="Rees E.R."/>
            <person name="Hertweck C."/>
            <person name="Kaltenpoth M."/>
            <person name="Kwan J.C."/>
        </authorList>
    </citation>
    <scope>NUCLEOTIDE SEQUENCE [LARGE SCALE GENOMIC DNA]</scope>
</reference>
<dbReference type="Proteomes" id="UP000461670">
    <property type="component" value="Unassembled WGS sequence"/>
</dbReference>
<keyword evidence="2" id="KW-0238">DNA-binding</keyword>
<evidence type="ECO:0000259" key="5">
    <source>
        <dbReference type="PROSITE" id="PS50949"/>
    </source>
</evidence>
<dbReference type="Pfam" id="PF00392">
    <property type="entry name" value="GntR"/>
    <property type="match status" value="1"/>
</dbReference>
<evidence type="ECO:0000313" key="6">
    <source>
        <dbReference type="EMBL" id="KAF1024106.1"/>
    </source>
</evidence>
<dbReference type="SUPFAM" id="SSF46785">
    <property type="entry name" value="Winged helix' DNA-binding domain"/>
    <property type="match status" value="1"/>
</dbReference>
<protein>
    <submittedName>
        <fullName evidence="6">HTH-type transcriptional repressor RspR</fullName>
    </submittedName>
</protein>
<proteinExistence type="predicted"/>
<accession>A0A7V8FSH4</accession>
<dbReference type="InterPro" id="IPR011711">
    <property type="entry name" value="GntR_C"/>
</dbReference>
<dbReference type="SMART" id="SM00895">
    <property type="entry name" value="FCD"/>
    <property type="match status" value="1"/>
</dbReference>
<dbReference type="SUPFAM" id="SSF48008">
    <property type="entry name" value="GntR ligand-binding domain-like"/>
    <property type="match status" value="1"/>
</dbReference>
<dbReference type="PANTHER" id="PTHR43537:SF49">
    <property type="entry name" value="TRANSCRIPTIONAL REGULATORY PROTEIN"/>
    <property type="match status" value="1"/>
</dbReference>
<feature type="region of interest" description="Disordered" evidence="4">
    <location>
        <begin position="1"/>
        <end position="37"/>
    </location>
</feature>
<dbReference type="InterPro" id="IPR036388">
    <property type="entry name" value="WH-like_DNA-bd_sf"/>
</dbReference>
<dbReference type="Gene3D" id="1.10.10.10">
    <property type="entry name" value="Winged helix-like DNA-binding domain superfamily/Winged helix DNA-binding domain"/>
    <property type="match status" value="1"/>
</dbReference>
<keyword evidence="3" id="KW-0804">Transcription</keyword>
<dbReference type="InterPro" id="IPR000524">
    <property type="entry name" value="Tscrpt_reg_HTH_GntR"/>
</dbReference>
<evidence type="ECO:0000256" key="4">
    <source>
        <dbReference type="SAM" id="MobiDB-lite"/>
    </source>
</evidence>
<evidence type="ECO:0000256" key="1">
    <source>
        <dbReference type="ARBA" id="ARBA00023015"/>
    </source>
</evidence>